<evidence type="ECO:0000313" key="1">
    <source>
        <dbReference type="EMBL" id="KAJ7385157.1"/>
    </source>
</evidence>
<gene>
    <name evidence="1" type="ORF">OS493_017534</name>
</gene>
<comment type="caution">
    <text evidence="1">The sequence shown here is derived from an EMBL/GenBank/DDBJ whole genome shotgun (WGS) entry which is preliminary data.</text>
</comment>
<organism evidence="1 2">
    <name type="scientific">Desmophyllum pertusum</name>
    <dbReference type="NCBI Taxonomy" id="174260"/>
    <lineage>
        <taxon>Eukaryota</taxon>
        <taxon>Metazoa</taxon>
        <taxon>Cnidaria</taxon>
        <taxon>Anthozoa</taxon>
        <taxon>Hexacorallia</taxon>
        <taxon>Scleractinia</taxon>
        <taxon>Caryophylliina</taxon>
        <taxon>Caryophylliidae</taxon>
        <taxon>Desmophyllum</taxon>
    </lineage>
</organism>
<sequence length="171" mass="19361">MHPEIKISQRKFESLKPYFVTIAKEPKKETDFPAFAESMWRLRWFLMHSGWGNGKQLHWETVTLEREAGGTTTRATNVEQDLDMALEMADLVARDSVVAIAADNSVYDYFLVKVTSNGVQILNDQTNGDYGSSFNKGSRVLYGNFFVRESLIDMTFKLDDTKTAIAFAATV</sequence>
<reference evidence="1" key="1">
    <citation type="submission" date="2023-01" db="EMBL/GenBank/DDBJ databases">
        <title>Genome assembly of the deep-sea coral Lophelia pertusa.</title>
        <authorList>
            <person name="Herrera S."/>
            <person name="Cordes E."/>
        </authorList>
    </citation>
    <scope>NUCLEOTIDE SEQUENCE</scope>
    <source>
        <strain evidence="1">USNM1676648</strain>
        <tissue evidence="1">Polyp</tissue>
    </source>
</reference>
<evidence type="ECO:0000313" key="2">
    <source>
        <dbReference type="Proteomes" id="UP001163046"/>
    </source>
</evidence>
<name>A0A9W9ZP41_9CNID</name>
<protein>
    <submittedName>
        <fullName evidence="1">Uncharacterized protein</fullName>
    </submittedName>
</protein>
<dbReference type="OrthoDB" id="5983328at2759"/>
<dbReference type="Proteomes" id="UP001163046">
    <property type="component" value="Unassembled WGS sequence"/>
</dbReference>
<proteinExistence type="predicted"/>
<dbReference type="EMBL" id="MU825882">
    <property type="protein sequence ID" value="KAJ7385157.1"/>
    <property type="molecule type" value="Genomic_DNA"/>
</dbReference>
<accession>A0A9W9ZP41</accession>
<dbReference type="AlphaFoldDB" id="A0A9W9ZP41"/>
<keyword evidence="2" id="KW-1185">Reference proteome</keyword>